<dbReference type="EMBL" id="BAAAOQ010000036">
    <property type="protein sequence ID" value="GAA2204833.1"/>
    <property type="molecule type" value="Genomic_DNA"/>
</dbReference>
<dbReference type="SUPFAM" id="SSF51905">
    <property type="entry name" value="FAD/NAD(P)-binding domain"/>
    <property type="match status" value="1"/>
</dbReference>
<accession>A0ABN3C6P1</accession>
<protein>
    <submittedName>
        <fullName evidence="1">NAD(P)-binding protein</fullName>
    </submittedName>
</protein>
<organism evidence="1 2">
    <name type="scientific">Streptomyces bangladeshensis</name>
    <dbReference type="NCBI Taxonomy" id="295352"/>
    <lineage>
        <taxon>Bacteria</taxon>
        <taxon>Bacillati</taxon>
        <taxon>Actinomycetota</taxon>
        <taxon>Actinomycetes</taxon>
        <taxon>Kitasatosporales</taxon>
        <taxon>Streptomycetaceae</taxon>
        <taxon>Streptomyces</taxon>
    </lineage>
</organism>
<evidence type="ECO:0000313" key="2">
    <source>
        <dbReference type="Proteomes" id="UP001501391"/>
    </source>
</evidence>
<comment type="caution">
    <text evidence="1">The sequence shown here is derived from an EMBL/GenBank/DDBJ whole genome shotgun (WGS) entry which is preliminary data.</text>
</comment>
<reference evidence="1 2" key="1">
    <citation type="journal article" date="2019" name="Int. J. Syst. Evol. Microbiol.">
        <title>The Global Catalogue of Microorganisms (GCM) 10K type strain sequencing project: providing services to taxonomists for standard genome sequencing and annotation.</title>
        <authorList>
            <consortium name="The Broad Institute Genomics Platform"/>
            <consortium name="The Broad Institute Genome Sequencing Center for Infectious Disease"/>
            <person name="Wu L."/>
            <person name="Ma J."/>
        </authorList>
    </citation>
    <scope>NUCLEOTIDE SEQUENCE [LARGE SCALE GENOMIC DNA]</scope>
    <source>
        <strain evidence="1 2">JCM 14924</strain>
    </source>
</reference>
<evidence type="ECO:0000313" key="1">
    <source>
        <dbReference type="EMBL" id="GAA2204833.1"/>
    </source>
</evidence>
<keyword evidence="2" id="KW-1185">Reference proteome</keyword>
<dbReference type="PANTHER" id="PTHR43422">
    <property type="entry name" value="THIAMINE THIAZOLE SYNTHASE"/>
    <property type="match status" value="1"/>
</dbReference>
<name>A0ABN3C6P1_9ACTN</name>
<dbReference type="Pfam" id="PF12831">
    <property type="entry name" value="FAD_oxidored"/>
    <property type="match status" value="1"/>
</dbReference>
<dbReference type="Gene3D" id="3.50.50.60">
    <property type="entry name" value="FAD/NAD(P)-binding domain"/>
    <property type="match status" value="1"/>
</dbReference>
<proteinExistence type="predicted"/>
<dbReference type="Proteomes" id="UP001501391">
    <property type="component" value="Unassembled WGS sequence"/>
</dbReference>
<sequence>MTPAQEHYKEKQLSHRAVVVGAGIAGLVAAAALARAEPTLRIVLLDRDELPEGPENRRGVPQGQHAHLLMAGGLSALESLFPVRVQDRLLEAGAHRIALGNGMLARTPDSGWMRRWRWNGPHMITCTRALLDWVVRQALLDSAPNVSLHRATVDGLLGDAERVRGVRISGADPALGSEVKADLVIDASGRGSGSLKWLSGIGISGVEETRLDSGLTNATRIYRTPAGAESFPLTVVQANPYDGRPGRSAMVLPIEGNRWMVSAGGTRGGEPPHDPEGFLRYTLSLPHPIVGQLISGAEALTDVVVSRGRSTCNARRYFERATRWPERFIVLGDALATFNPAYGQGMSVAALGAQVLARELRQHGLTSPGLSRRVLHGAARHVDTAWATAVGMDVLYPGVLGGEPGLTDRVAARYARRLTRAATGSLDAAAALWDVTSLRASPARVLRPKALLAAATGPLLPPISEPPLSPSEREVLDRLKKNVESPVTSLPGG</sequence>
<dbReference type="PRINTS" id="PR00420">
    <property type="entry name" value="RNGMNOXGNASE"/>
</dbReference>
<dbReference type="InterPro" id="IPR036188">
    <property type="entry name" value="FAD/NAD-bd_sf"/>
</dbReference>
<gene>
    <name evidence="1" type="ORF">GCM10009787_73520</name>
</gene>
<dbReference type="PANTHER" id="PTHR43422:SF3">
    <property type="entry name" value="THIAMINE THIAZOLE SYNTHASE"/>
    <property type="match status" value="1"/>
</dbReference>